<evidence type="ECO:0000256" key="4">
    <source>
        <dbReference type="ARBA" id="ARBA00023004"/>
    </source>
</evidence>
<dbReference type="PRINTS" id="PR00420">
    <property type="entry name" value="RNGMNOXGNASE"/>
</dbReference>
<dbReference type="AlphaFoldDB" id="A0A8J3GF77"/>
<reference evidence="6" key="1">
    <citation type="journal article" date="2014" name="Int. J. Syst. Evol. Microbiol.">
        <title>Complete genome sequence of Corynebacterium casei LMG S-19264T (=DSM 44701T), isolated from a smear-ripened cheese.</title>
        <authorList>
            <consortium name="US DOE Joint Genome Institute (JGI-PGF)"/>
            <person name="Walter F."/>
            <person name="Albersmeier A."/>
            <person name="Kalinowski J."/>
            <person name="Ruckert C."/>
        </authorList>
    </citation>
    <scope>NUCLEOTIDE SEQUENCE</scope>
    <source>
        <strain evidence="6">KCTC 12870</strain>
    </source>
</reference>
<keyword evidence="5" id="KW-0411">Iron-sulfur</keyword>
<dbReference type="InterPro" id="IPR039650">
    <property type="entry name" value="HdrA-like"/>
</dbReference>
<keyword evidence="1" id="KW-0004">4Fe-4S</keyword>
<keyword evidence="2" id="KW-0479">Metal-binding</keyword>
<evidence type="ECO:0000256" key="1">
    <source>
        <dbReference type="ARBA" id="ARBA00022485"/>
    </source>
</evidence>
<comment type="caution">
    <text evidence="6">The sequence shown here is derived from an EMBL/GenBank/DDBJ whole genome shotgun (WGS) entry which is preliminary data.</text>
</comment>
<dbReference type="PANTHER" id="PTHR43498:SF1">
    <property type="entry name" value="COB--COM HETERODISULFIDE REDUCTASE IRON-SULFUR SUBUNIT A"/>
    <property type="match status" value="1"/>
</dbReference>
<dbReference type="EMBL" id="BMXG01000012">
    <property type="protein sequence ID" value="GHC04299.1"/>
    <property type="molecule type" value="Genomic_DNA"/>
</dbReference>
<dbReference type="InterPro" id="IPR036188">
    <property type="entry name" value="FAD/NAD-bd_sf"/>
</dbReference>
<proteinExistence type="predicted"/>
<reference evidence="6" key="2">
    <citation type="submission" date="2020-09" db="EMBL/GenBank/DDBJ databases">
        <authorList>
            <person name="Sun Q."/>
            <person name="Kim S."/>
        </authorList>
    </citation>
    <scope>NUCLEOTIDE SEQUENCE</scope>
    <source>
        <strain evidence="6">KCTC 12870</strain>
    </source>
</reference>
<protein>
    <submittedName>
        <fullName evidence="6">Membrane protein</fullName>
    </submittedName>
</protein>
<dbReference type="GO" id="GO:0046872">
    <property type="term" value="F:metal ion binding"/>
    <property type="evidence" value="ECO:0007669"/>
    <property type="project" value="UniProtKB-KW"/>
</dbReference>
<dbReference type="RefSeq" id="WP_189514910.1">
    <property type="nucleotide sequence ID" value="NZ_BMXG01000012.1"/>
</dbReference>
<accession>A0A8J3GF77</accession>
<dbReference type="Pfam" id="PF12831">
    <property type="entry name" value="FAD_oxidored"/>
    <property type="match status" value="1"/>
</dbReference>
<keyword evidence="7" id="KW-1185">Reference proteome</keyword>
<keyword evidence="4" id="KW-0408">Iron</keyword>
<evidence type="ECO:0000313" key="6">
    <source>
        <dbReference type="EMBL" id="GHC04299.1"/>
    </source>
</evidence>
<evidence type="ECO:0000256" key="2">
    <source>
        <dbReference type="ARBA" id="ARBA00022723"/>
    </source>
</evidence>
<evidence type="ECO:0000256" key="5">
    <source>
        <dbReference type="ARBA" id="ARBA00023014"/>
    </source>
</evidence>
<evidence type="ECO:0000256" key="3">
    <source>
        <dbReference type="ARBA" id="ARBA00023002"/>
    </source>
</evidence>
<gene>
    <name evidence="6" type="ORF">GCM10007047_21260</name>
</gene>
<sequence>MDSYDVIVIGGGPTGFPAAIQAARMGAKTLLVEKSGQLGGSTTLNRVAFPGIFHAWGRQVIAGIGWDVVCRTVEVDGGELPDFSDIHARHWQHQVRLCPTIMTALIDEDIQQSGCELLLHTIPASVTREDEQWQVQLCGKEGLFTVSTKWLIDASGDANAARMAGCPIQPRNEELQPGTLVFCLEGYDSKDIDIDTLDLAAQRALAEGKLERGDFGWGGHSFGQLVRSRGKNAIHTPEIDAVDSAGKTHAELKSRAALLRVFRFLKKYPGFEGLHIAWCAPECGIRETRCIVGESQITYDDYISGKRWPDAVCYSFYPIDLHTHDGLKYEKLAEGVVPTIPLSAMIPVGTTQFLAAGRCTSGDQLAHSAYRVQASCMAMGQAAGAVAALCAQQGQANAAQVDFAELKSALEAQGAVFPD</sequence>
<evidence type="ECO:0000313" key="7">
    <source>
        <dbReference type="Proteomes" id="UP000642829"/>
    </source>
</evidence>
<dbReference type="Gene3D" id="3.50.50.60">
    <property type="entry name" value="FAD/NAD(P)-binding domain"/>
    <property type="match status" value="1"/>
</dbReference>
<dbReference type="SUPFAM" id="SSF51905">
    <property type="entry name" value="FAD/NAD(P)-binding domain"/>
    <property type="match status" value="1"/>
</dbReference>
<dbReference type="GO" id="GO:0051539">
    <property type="term" value="F:4 iron, 4 sulfur cluster binding"/>
    <property type="evidence" value="ECO:0007669"/>
    <property type="project" value="UniProtKB-KW"/>
</dbReference>
<name>A0A8J3GF77_9BACT</name>
<dbReference type="GO" id="GO:0016491">
    <property type="term" value="F:oxidoreductase activity"/>
    <property type="evidence" value="ECO:0007669"/>
    <property type="project" value="UniProtKB-KW"/>
</dbReference>
<keyword evidence="3" id="KW-0560">Oxidoreductase</keyword>
<organism evidence="6 7">
    <name type="scientific">Cerasicoccus arenae</name>
    <dbReference type="NCBI Taxonomy" id="424488"/>
    <lineage>
        <taxon>Bacteria</taxon>
        <taxon>Pseudomonadati</taxon>
        <taxon>Verrucomicrobiota</taxon>
        <taxon>Opitutia</taxon>
        <taxon>Puniceicoccales</taxon>
        <taxon>Cerasicoccaceae</taxon>
        <taxon>Cerasicoccus</taxon>
    </lineage>
</organism>
<dbReference type="PANTHER" id="PTHR43498">
    <property type="entry name" value="FERREDOXIN:COB-COM HETERODISULFIDE REDUCTASE SUBUNIT A"/>
    <property type="match status" value="1"/>
</dbReference>
<dbReference type="Proteomes" id="UP000642829">
    <property type="component" value="Unassembled WGS sequence"/>
</dbReference>